<dbReference type="Proteomes" id="UP000245383">
    <property type="component" value="Unassembled WGS sequence"/>
</dbReference>
<dbReference type="EMBL" id="MBFR01000422">
    <property type="protein sequence ID" value="PVU88033.1"/>
    <property type="molecule type" value="Genomic_DNA"/>
</dbReference>
<comment type="caution">
    <text evidence="1">The sequence shown here is derived from an EMBL/GenBank/DDBJ whole genome shotgun (WGS) entry which is preliminary data.</text>
</comment>
<organism evidence="1 2">
    <name type="scientific">Smittium simulii</name>
    <dbReference type="NCBI Taxonomy" id="133385"/>
    <lineage>
        <taxon>Eukaryota</taxon>
        <taxon>Fungi</taxon>
        <taxon>Fungi incertae sedis</taxon>
        <taxon>Zoopagomycota</taxon>
        <taxon>Kickxellomycotina</taxon>
        <taxon>Harpellomycetes</taxon>
        <taxon>Harpellales</taxon>
        <taxon>Legeriomycetaceae</taxon>
        <taxon>Smittium</taxon>
    </lineage>
</organism>
<gene>
    <name evidence="1" type="ORF">BB561_006057</name>
</gene>
<dbReference type="AlphaFoldDB" id="A0A2T9Y6S2"/>
<name>A0A2T9Y6S2_9FUNG</name>
<reference evidence="1 2" key="1">
    <citation type="journal article" date="2018" name="MBio">
        <title>Comparative Genomics Reveals the Core Gene Toolbox for the Fungus-Insect Symbiosis.</title>
        <authorList>
            <person name="Wang Y."/>
            <person name="Stata M."/>
            <person name="Wang W."/>
            <person name="Stajich J.E."/>
            <person name="White M.M."/>
            <person name="Moncalvo J.M."/>
        </authorList>
    </citation>
    <scope>NUCLEOTIDE SEQUENCE [LARGE SCALE GENOMIC DNA]</scope>
    <source>
        <strain evidence="1 2">SWE-8-4</strain>
    </source>
</reference>
<sequence>MAYVPTYINPADAPSRLSAQTDIQEAEQNIWPIRCGSVCNKTEQEAIQILQLLLLLSPIESNTTYLTESSTEKYNYDNNNANVEICDLQQISFTQEQILVAGGMENQQRAFQKEGLTDLALDIITANTRSANEDLVLKFFSNINSDGKLPVVSDIFNLNPNSTN</sequence>
<protein>
    <submittedName>
        <fullName evidence="1">Uncharacterized protein</fullName>
    </submittedName>
</protein>
<accession>A0A2T9Y6S2</accession>
<evidence type="ECO:0000313" key="2">
    <source>
        <dbReference type="Proteomes" id="UP000245383"/>
    </source>
</evidence>
<keyword evidence="2" id="KW-1185">Reference proteome</keyword>
<proteinExistence type="predicted"/>
<evidence type="ECO:0000313" key="1">
    <source>
        <dbReference type="EMBL" id="PVU88033.1"/>
    </source>
</evidence>